<organism evidence="1 2">
    <name type="scientific">Rhododendron molle</name>
    <name type="common">Chinese azalea</name>
    <name type="synonym">Azalea mollis</name>
    <dbReference type="NCBI Taxonomy" id="49168"/>
    <lineage>
        <taxon>Eukaryota</taxon>
        <taxon>Viridiplantae</taxon>
        <taxon>Streptophyta</taxon>
        <taxon>Embryophyta</taxon>
        <taxon>Tracheophyta</taxon>
        <taxon>Spermatophyta</taxon>
        <taxon>Magnoliopsida</taxon>
        <taxon>eudicotyledons</taxon>
        <taxon>Gunneridae</taxon>
        <taxon>Pentapetalae</taxon>
        <taxon>asterids</taxon>
        <taxon>Ericales</taxon>
        <taxon>Ericaceae</taxon>
        <taxon>Ericoideae</taxon>
        <taxon>Rhodoreae</taxon>
        <taxon>Rhododendron</taxon>
    </lineage>
</organism>
<comment type="caution">
    <text evidence="1">The sequence shown here is derived from an EMBL/GenBank/DDBJ whole genome shotgun (WGS) entry which is preliminary data.</text>
</comment>
<dbReference type="Proteomes" id="UP001062846">
    <property type="component" value="Chromosome 11"/>
</dbReference>
<name>A0ACC0LU35_RHOML</name>
<sequence>MSDKTNMVSVFFRRWDQSREDNTVKKTNSDWDLPDSTPGVPRRDATPTPGPLFNRILLLLMQLTLEDQERHLLVKVIDRVLYNLDELLRRFVHKIMAVIESPLIDEDYYARVQVREIVSNLGKAASLVTMIAGIRLNIDNIDEYVRNTTAKAFSLIASALEIPVLLLFLKVVVANLGTSDIDARLEELLIHGILYAFQEQTNDDANVMLNGFDAVLYMSDKTNMVFVFFPRWDQSREDNTVKKTNSDWDLPDLTPGVARRDATPTPGPLFNRILLLLMQLTLEDQERHLLVKVIDRVLYNLDELVRLFVHKIMAVIEPPLIDEDYYARVQVREIVSNLGKAASLVTMIAGMCLNIDNINEYVRNTTAKAFSLIAFALEIPVLLLFLKVVVANLGTSDIDACLEELLIHGILYAFQEQTNNDANVMLNGFDAVVNALGQTVNPYLPQIRGTIKWHLNNKIAVVMKQFQEEQLMGHLWVVLYIAKAIEPQHVLATLLNNLKVQEHQNCACTTVAIAIVAKTCSPFTILPALMNEYQVSELNVQDGELKSMSFLFEYIGQMAKDYIYAITPFPRDALVDRDFIHTQTVASTVKHMVL</sequence>
<evidence type="ECO:0000313" key="1">
    <source>
        <dbReference type="EMBL" id="KAI8532139.1"/>
    </source>
</evidence>
<protein>
    <submittedName>
        <fullName evidence="1">Uncharacterized protein</fullName>
    </submittedName>
</protein>
<keyword evidence="2" id="KW-1185">Reference proteome</keyword>
<proteinExistence type="predicted"/>
<evidence type="ECO:0000313" key="2">
    <source>
        <dbReference type="Proteomes" id="UP001062846"/>
    </source>
</evidence>
<reference evidence="1" key="1">
    <citation type="submission" date="2022-02" db="EMBL/GenBank/DDBJ databases">
        <title>Plant Genome Project.</title>
        <authorList>
            <person name="Zhang R.-G."/>
        </authorList>
    </citation>
    <scope>NUCLEOTIDE SEQUENCE</scope>
    <source>
        <strain evidence="1">AT1</strain>
    </source>
</reference>
<accession>A0ACC0LU35</accession>
<dbReference type="EMBL" id="CM046398">
    <property type="protein sequence ID" value="KAI8532139.1"/>
    <property type="molecule type" value="Genomic_DNA"/>
</dbReference>
<gene>
    <name evidence="1" type="ORF">RHMOL_Rhmol11G0190400</name>
</gene>